<feature type="cross-link" description="Glycyl lysine isopeptide (Lys-Gly) (interchain with G-Cter in SUMO2)" evidence="8">
    <location>
        <position position="180"/>
    </location>
</feature>
<evidence type="ECO:0000256" key="3">
    <source>
        <dbReference type="ARBA" id="ARBA00022741"/>
    </source>
</evidence>
<evidence type="ECO:0000256" key="5">
    <source>
        <dbReference type="ARBA" id="ARBA00022840"/>
    </source>
</evidence>
<feature type="compositionally biased region" description="Low complexity" evidence="10">
    <location>
        <begin position="32"/>
        <end position="42"/>
    </location>
</feature>
<feature type="region of interest" description="Disordered" evidence="10">
    <location>
        <begin position="1"/>
        <end position="51"/>
    </location>
</feature>
<name>A0A3P3YE78_PLABS</name>
<evidence type="ECO:0000256" key="4">
    <source>
        <dbReference type="ARBA" id="ARBA00022777"/>
    </source>
</evidence>
<dbReference type="InterPro" id="IPR000719">
    <property type="entry name" value="Prot_kinase_dom"/>
</dbReference>
<geneLocation type="mitochondrion" evidence="12"/>
<dbReference type="PROSITE" id="PS00108">
    <property type="entry name" value="PROTEIN_KINASE_ST"/>
    <property type="match status" value="1"/>
</dbReference>
<evidence type="ECO:0000256" key="7">
    <source>
        <dbReference type="PIRSR" id="PIRSR630616-2"/>
    </source>
</evidence>
<feature type="region of interest" description="Disordered" evidence="10">
    <location>
        <begin position="324"/>
        <end position="521"/>
    </location>
</feature>
<evidence type="ECO:0000256" key="10">
    <source>
        <dbReference type="SAM" id="MobiDB-lite"/>
    </source>
</evidence>
<dbReference type="SUPFAM" id="SSF56112">
    <property type="entry name" value="Protein kinase-like (PK-like)"/>
    <property type="match status" value="1"/>
</dbReference>
<dbReference type="Gene3D" id="1.10.510.10">
    <property type="entry name" value="Transferase(Phosphotransferase) domain 1"/>
    <property type="match status" value="1"/>
</dbReference>
<dbReference type="InterPro" id="IPR011009">
    <property type="entry name" value="Kinase-like_dom_sf"/>
</dbReference>
<evidence type="ECO:0000313" key="12">
    <source>
        <dbReference type="EMBL" id="SPQ98444.1"/>
    </source>
</evidence>
<feature type="binding site" evidence="7 9">
    <location>
        <position position="84"/>
    </location>
    <ligand>
        <name>ATP</name>
        <dbReference type="ChEBI" id="CHEBI:30616"/>
    </ligand>
</feature>
<evidence type="ECO:0000313" key="13">
    <source>
        <dbReference type="Proteomes" id="UP000290189"/>
    </source>
</evidence>
<feature type="binding site" evidence="7">
    <location>
        <begin position="182"/>
        <end position="183"/>
    </location>
    <ligand>
        <name>ATP</name>
        <dbReference type="ChEBI" id="CHEBI:30616"/>
    </ligand>
</feature>
<keyword evidence="3 7" id="KW-0547">Nucleotide-binding</keyword>
<dbReference type="PANTHER" id="PTHR24350">
    <property type="entry name" value="SERINE/THREONINE-PROTEIN KINASE IAL-RELATED"/>
    <property type="match status" value="1"/>
</dbReference>
<reference evidence="12 13" key="1">
    <citation type="submission" date="2018-03" db="EMBL/GenBank/DDBJ databases">
        <authorList>
            <person name="Fogelqvist J."/>
        </authorList>
    </citation>
    <scope>NUCLEOTIDE SEQUENCE [LARGE SCALE GENOMIC DNA]</scope>
</reference>
<proteinExistence type="predicted"/>
<keyword evidence="4" id="KW-0418">Kinase</keyword>
<gene>
    <name evidence="12" type="ORF">PLBR_LOCUS5659</name>
</gene>
<accession>A0A3P3YE78</accession>
<dbReference type="CDD" id="cd14003">
    <property type="entry name" value="STKc_AMPK-like"/>
    <property type="match status" value="1"/>
</dbReference>
<dbReference type="InterPro" id="IPR017441">
    <property type="entry name" value="Protein_kinase_ATP_BS"/>
</dbReference>
<evidence type="ECO:0000259" key="11">
    <source>
        <dbReference type="PROSITE" id="PS50011"/>
    </source>
</evidence>
<evidence type="ECO:0000256" key="2">
    <source>
        <dbReference type="ARBA" id="ARBA00022679"/>
    </source>
</evidence>
<dbReference type="Pfam" id="PF00069">
    <property type="entry name" value="Pkinase"/>
    <property type="match status" value="1"/>
</dbReference>
<dbReference type="Proteomes" id="UP000290189">
    <property type="component" value="Unassembled WGS sequence"/>
</dbReference>
<protein>
    <recommendedName>
        <fullName evidence="11">Protein kinase domain-containing protein</fullName>
    </recommendedName>
</protein>
<dbReference type="FunFam" id="1.10.510.10:FF:000571">
    <property type="entry name" value="Maternal embryonic leucine zipper kinase"/>
    <property type="match status" value="1"/>
</dbReference>
<dbReference type="PROSITE" id="PS00107">
    <property type="entry name" value="PROTEIN_KINASE_ATP"/>
    <property type="match status" value="1"/>
</dbReference>
<organism evidence="12 13">
    <name type="scientific">Plasmodiophora brassicae</name>
    <name type="common">Clubroot disease agent</name>
    <dbReference type="NCBI Taxonomy" id="37360"/>
    <lineage>
        <taxon>Eukaryota</taxon>
        <taxon>Sar</taxon>
        <taxon>Rhizaria</taxon>
        <taxon>Endomyxa</taxon>
        <taxon>Phytomyxea</taxon>
        <taxon>Plasmodiophorida</taxon>
        <taxon>Plasmodiophoridae</taxon>
        <taxon>Plasmodiophora</taxon>
    </lineage>
</organism>
<feature type="binding site" evidence="7">
    <location>
        <begin position="133"/>
        <end position="135"/>
    </location>
    <ligand>
        <name>ATP</name>
        <dbReference type="ChEBI" id="CHEBI:30616"/>
    </ligand>
</feature>
<feature type="binding site" evidence="7">
    <location>
        <position position="195"/>
    </location>
    <ligand>
        <name>ATP</name>
        <dbReference type="ChEBI" id="CHEBI:30616"/>
    </ligand>
</feature>
<keyword evidence="5 7" id="KW-0067">ATP-binding</keyword>
<feature type="compositionally biased region" description="Low complexity" evidence="10">
    <location>
        <begin position="511"/>
        <end position="521"/>
    </location>
</feature>
<feature type="compositionally biased region" description="Basic and acidic residues" evidence="10">
    <location>
        <begin position="324"/>
        <end position="338"/>
    </location>
</feature>
<dbReference type="AlphaFoldDB" id="A0A3P3YE78"/>
<feature type="domain" description="Protein kinase" evidence="11">
    <location>
        <begin position="55"/>
        <end position="309"/>
    </location>
</feature>
<feature type="compositionally biased region" description="Low complexity" evidence="10">
    <location>
        <begin position="390"/>
        <end position="460"/>
    </location>
</feature>
<evidence type="ECO:0000256" key="9">
    <source>
        <dbReference type="PROSITE-ProRule" id="PRU10141"/>
    </source>
</evidence>
<dbReference type="InterPro" id="IPR008271">
    <property type="entry name" value="Ser/Thr_kinase_AS"/>
</dbReference>
<dbReference type="GO" id="GO:0005524">
    <property type="term" value="F:ATP binding"/>
    <property type="evidence" value="ECO:0007669"/>
    <property type="project" value="UniProtKB-UniRule"/>
</dbReference>
<dbReference type="SMART" id="SM00220">
    <property type="entry name" value="S_TKc"/>
    <property type="match status" value="1"/>
</dbReference>
<dbReference type="GO" id="GO:0004674">
    <property type="term" value="F:protein serine/threonine kinase activity"/>
    <property type="evidence" value="ECO:0007669"/>
    <property type="project" value="UniProtKB-KW"/>
</dbReference>
<keyword evidence="2" id="KW-0808">Transferase</keyword>
<dbReference type="FunFam" id="3.30.200.20:FF:000042">
    <property type="entry name" value="Aurora kinase A"/>
    <property type="match status" value="1"/>
</dbReference>
<evidence type="ECO:0000256" key="8">
    <source>
        <dbReference type="PIRSR" id="PIRSR630616-3"/>
    </source>
</evidence>
<keyword evidence="12" id="KW-0496">Mitochondrion</keyword>
<feature type="compositionally biased region" description="Basic residues" evidence="10">
    <location>
        <begin position="494"/>
        <end position="506"/>
    </location>
</feature>
<dbReference type="EMBL" id="OVEO01000009">
    <property type="protein sequence ID" value="SPQ98444.1"/>
    <property type="molecule type" value="Genomic_DNA"/>
</dbReference>
<sequence length="521" mass="56352">MSSDSVYAREATLSSDDESEDTSSSIINRPTSRAGSLASGRGSRSRSRKKRVGQYIIGETIGKGSFGTVKVGTHCDTGERVALKFLSKKQVRDISEVERLFRESAILTSLKCEHIIRLYEVIDDVAHIVMVMELAQGGELLDVIKARHALPEREACKVFSEIVAGVEYCHRKNVIHRDLKLENILMVNQTVKIADFGLSNTAILGRSELGTACGTPSYLAPEQINREAGQHIGAPADLWSMGVILYAMVAGFLPFQARSTPALFKKILNLEFTYPDYFSEELRDLIGRMLTPDPESRATISEVKSHPWYMMELSDLADASTRQVSEDAVKQAREKVSEKAAQAKASTRTKAAPAASKPKLKRADSAKLPPLPSVATTTTSPSISKRDTAPSPTSRSMRGSGGSVSSVKSGASATGQFKLRQQQQGSGASSRASSIDSTASVKSSPTPSWKSSSLTPSSRLPDFEFDDDDEAHTSGNNNNNNAILLPSVAETVRTRSRLRSTGHSGKHLTSDSDLPSTLSTK</sequence>
<feature type="compositionally biased region" description="Polar residues" evidence="10">
    <location>
        <begin position="374"/>
        <end position="383"/>
    </location>
</feature>
<dbReference type="InterPro" id="IPR030616">
    <property type="entry name" value="Aur-like"/>
</dbReference>
<dbReference type="PROSITE" id="PS50011">
    <property type="entry name" value="PROTEIN_KINASE_DOM"/>
    <property type="match status" value="1"/>
</dbReference>
<evidence type="ECO:0000256" key="1">
    <source>
        <dbReference type="ARBA" id="ARBA00022527"/>
    </source>
</evidence>
<feature type="active site" description="Proton acceptor" evidence="6">
    <location>
        <position position="178"/>
    </location>
</feature>
<keyword evidence="1" id="KW-0723">Serine/threonine-protein kinase</keyword>
<evidence type="ECO:0000256" key="6">
    <source>
        <dbReference type="PIRSR" id="PIRSR630616-1"/>
    </source>
</evidence>
<feature type="compositionally biased region" description="Low complexity" evidence="10">
    <location>
        <begin position="343"/>
        <end position="357"/>
    </location>
</feature>